<protein>
    <submittedName>
        <fullName evidence="1">DUF2939 domain-containing protein</fullName>
    </submittedName>
</protein>
<evidence type="ECO:0000313" key="1">
    <source>
        <dbReference type="EMBL" id="MDC7684887.1"/>
    </source>
</evidence>
<dbReference type="Pfam" id="PF11159">
    <property type="entry name" value="DUF2939"/>
    <property type="match status" value="1"/>
</dbReference>
<proteinExistence type="predicted"/>
<dbReference type="EMBL" id="JAQQKX010000017">
    <property type="protein sequence ID" value="MDC7684887.1"/>
    <property type="molecule type" value="Genomic_DNA"/>
</dbReference>
<evidence type="ECO:0000313" key="2">
    <source>
        <dbReference type="Proteomes" id="UP001214854"/>
    </source>
</evidence>
<dbReference type="Proteomes" id="UP001214854">
    <property type="component" value="Unassembled WGS sequence"/>
</dbReference>
<accession>A0ABT5HXT2</accession>
<dbReference type="RefSeq" id="WP_272749365.1">
    <property type="nucleotide sequence ID" value="NZ_JAQQKX010000017.1"/>
</dbReference>
<dbReference type="InterPro" id="IPR021330">
    <property type="entry name" value="DUF2939"/>
</dbReference>
<comment type="caution">
    <text evidence="1">The sequence shown here is derived from an EMBL/GenBank/DDBJ whole genome shotgun (WGS) entry which is preliminary data.</text>
</comment>
<reference evidence="1 2" key="1">
    <citation type="submission" date="2023-01" db="EMBL/GenBank/DDBJ databases">
        <title>Novel species of the genus Asticcacaulis isolated from rivers.</title>
        <authorList>
            <person name="Lu H."/>
        </authorList>
    </citation>
    <scope>NUCLEOTIDE SEQUENCE [LARGE SCALE GENOMIC DNA]</scope>
    <source>
        <strain evidence="1 2">BYS171W</strain>
    </source>
</reference>
<sequence length="204" mass="21691">MFKTLSIAIIVAVLVALFGFAIGPVWAFYDLRSAAESEDIKSLSELVAFDDVRASLRAQLLAEAKGDVTAAPPPPSVLRDPIGAIGRAITDIAAPPPKTPIVDVDSYLTAKGLLALSYGAGKDANLVEPREFSPKPPMPRILYWSIDRARLGIKQPDIGVTVFTMKRKGLFAWQITHIGLPDPEALEATGDAASPAADFGPDAK</sequence>
<name>A0ABT5HXT2_9CAUL</name>
<gene>
    <name evidence="1" type="ORF">PQU92_16505</name>
</gene>
<organism evidence="1 2">
    <name type="scientific">Asticcacaulis aquaticus</name>
    <dbReference type="NCBI Taxonomy" id="2984212"/>
    <lineage>
        <taxon>Bacteria</taxon>
        <taxon>Pseudomonadati</taxon>
        <taxon>Pseudomonadota</taxon>
        <taxon>Alphaproteobacteria</taxon>
        <taxon>Caulobacterales</taxon>
        <taxon>Caulobacteraceae</taxon>
        <taxon>Asticcacaulis</taxon>
    </lineage>
</organism>
<keyword evidence="2" id="KW-1185">Reference proteome</keyword>